<keyword evidence="6" id="KW-1133">Transmembrane helix</keyword>
<evidence type="ECO:0000256" key="5">
    <source>
        <dbReference type="ARBA" id="ARBA00023012"/>
    </source>
</evidence>
<dbReference type="PANTHER" id="PTHR24421">
    <property type="entry name" value="NITRATE/NITRITE SENSOR PROTEIN NARX-RELATED"/>
    <property type="match status" value="1"/>
</dbReference>
<comment type="caution">
    <text evidence="9">The sequence shown here is derived from an EMBL/GenBank/DDBJ whole genome shotgun (WGS) entry which is preliminary data.</text>
</comment>
<keyword evidence="10" id="KW-1185">Reference proteome</keyword>
<evidence type="ECO:0000256" key="6">
    <source>
        <dbReference type="SAM" id="Phobius"/>
    </source>
</evidence>
<feature type="domain" description="Histidine kinase/HSP90-like ATPase" evidence="7">
    <location>
        <begin position="280"/>
        <end position="363"/>
    </location>
</feature>
<keyword evidence="4 9" id="KW-0418">Kinase</keyword>
<evidence type="ECO:0000256" key="2">
    <source>
        <dbReference type="ARBA" id="ARBA00012438"/>
    </source>
</evidence>
<accession>A0ABT9Z976</accession>
<keyword evidence="5" id="KW-0902">Two-component regulatory system</keyword>
<comment type="catalytic activity">
    <reaction evidence="1">
        <text>ATP + protein L-histidine = ADP + protein N-phospho-L-histidine.</text>
        <dbReference type="EC" id="2.7.13.3"/>
    </reaction>
</comment>
<gene>
    <name evidence="9" type="ORF">J2S02_004867</name>
</gene>
<dbReference type="EMBL" id="JAUSTZ010000022">
    <property type="protein sequence ID" value="MDQ0228484.1"/>
    <property type="molecule type" value="Genomic_DNA"/>
</dbReference>
<reference evidence="9 10" key="1">
    <citation type="submission" date="2023-07" db="EMBL/GenBank/DDBJ databases">
        <title>Genomic Encyclopedia of Type Strains, Phase IV (KMG-IV): sequencing the most valuable type-strain genomes for metagenomic binning, comparative biology and taxonomic classification.</title>
        <authorList>
            <person name="Goeker M."/>
        </authorList>
    </citation>
    <scope>NUCLEOTIDE SEQUENCE [LARGE SCALE GENOMIC DNA]</scope>
    <source>
        <strain evidence="9 10">DSM 17723</strain>
    </source>
</reference>
<evidence type="ECO:0000313" key="10">
    <source>
        <dbReference type="Proteomes" id="UP001232245"/>
    </source>
</evidence>
<dbReference type="Proteomes" id="UP001232245">
    <property type="component" value="Unassembled WGS sequence"/>
</dbReference>
<keyword evidence="6" id="KW-0812">Transmembrane</keyword>
<dbReference type="Pfam" id="PF02518">
    <property type="entry name" value="HATPase_c"/>
    <property type="match status" value="1"/>
</dbReference>
<feature type="transmembrane region" description="Helical" evidence="6">
    <location>
        <begin position="12"/>
        <end position="30"/>
    </location>
</feature>
<dbReference type="SUPFAM" id="SSF55874">
    <property type="entry name" value="ATPase domain of HSP90 chaperone/DNA topoisomerase II/histidine kinase"/>
    <property type="match status" value="1"/>
</dbReference>
<dbReference type="InterPro" id="IPR011712">
    <property type="entry name" value="Sig_transdc_His_kin_sub3_dim/P"/>
</dbReference>
<evidence type="ECO:0000256" key="4">
    <source>
        <dbReference type="ARBA" id="ARBA00022777"/>
    </source>
</evidence>
<keyword evidence="6" id="KW-0472">Membrane</keyword>
<feature type="transmembrane region" description="Helical" evidence="6">
    <location>
        <begin position="36"/>
        <end position="56"/>
    </location>
</feature>
<evidence type="ECO:0000256" key="1">
    <source>
        <dbReference type="ARBA" id="ARBA00000085"/>
    </source>
</evidence>
<feature type="transmembrane region" description="Helical" evidence="6">
    <location>
        <begin position="103"/>
        <end position="121"/>
    </location>
</feature>
<protein>
    <recommendedName>
        <fullName evidence="2">histidine kinase</fullName>
        <ecNumber evidence="2">2.7.13.3</ecNumber>
    </recommendedName>
</protein>
<feature type="transmembrane region" description="Helical" evidence="6">
    <location>
        <begin position="133"/>
        <end position="151"/>
    </location>
</feature>
<evidence type="ECO:0000256" key="3">
    <source>
        <dbReference type="ARBA" id="ARBA00022679"/>
    </source>
</evidence>
<sequence>MKYKIYPREQIRQYLLFDVISVVFLCYIVLRSDTIFGFWGNLLLIMLFLFSFYIGLWYRDGRLLASSLLGFSVITIFGIYVELNILFYGLIFADLIGRAKSKVHIGIGIVAIALMFFIVQWKTDGSLFKQEFSILLPIMVVQLILPILIYIKERAKSLKGELEIANLQIEKLIQQEERQRIARDLHDTLGQTLTMIKLKSELTARLIDKDSFEAKQELKDILTMTRRALHQVREVVSDMKFIPLESEIENSRKLMQSVGIELIVKKGDIPLLPSVTQTMLALSIREALTNVIKHSKAAHCILELDVIDHTLLIQIKDNGIGLAKVQSGNGIQSMKERLRVVQGTAVVTNSPRGGTNVMLKLPIYQTGKENPTS</sequence>
<dbReference type="CDD" id="cd16917">
    <property type="entry name" value="HATPase_UhpB-NarQ-NarX-like"/>
    <property type="match status" value="1"/>
</dbReference>
<name>A0ABT9Z976_9BACI</name>
<feature type="transmembrane region" description="Helical" evidence="6">
    <location>
        <begin position="68"/>
        <end position="91"/>
    </location>
</feature>
<proteinExistence type="predicted"/>
<organism evidence="9 10">
    <name type="scientific">Metabacillus niabensis</name>
    <dbReference type="NCBI Taxonomy" id="324854"/>
    <lineage>
        <taxon>Bacteria</taxon>
        <taxon>Bacillati</taxon>
        <taxon>Bacillota</taxon>
        <taxon>Bacilli</taxon>
        <taxon>Bacillales</taxon>
        <taxon>Bacillaceae</taxon>
        <taxon>Metabacillus</taxon>
    </lineage>
</organism>
<dbReference type="Pfam" id="PF07730">
    <property type="entry name" value="HisKA_3"/>
    <property type="match status" value="1"/>
</dbReference>
<dbReference type="GO" id="GO:0004673">
    <property type="term" value="F:protein histidine kinase activity"/>
    <property type="evidence" value="ECO:0007669"/>
    <property type="project" value="UniProtKB-EC"/>
</dbReference>
<evidence type="ECO:0000313" key="9">
    <source>
        <dbReference type="EMBL" id="MDQ0228484.1"/>
    </source>
</evidence>
<dbReference type="InterPro" id="IPR036890">
    <property type="entry name" value="HATPase_C_sf"/>
</dbReference>
<feature type="domain" description="Signal transduction histidine kinase subgroup 3 dimerisation and phosphoacceptor" evidence="8">
    <location>
        <begin position="177"/>
        <end position="240"/>
    </location>
</feature>
<dbReference type="EC" id="2.7.13.3" evidence="2"/>
<dbReference type="Gene3D" id="1.20.5.1930">
    <property type="match status" value="1"/>
</dbReference>
<dbReference type="PANTHER" id="PTHR24421:SF63">
    <property type="entry name" value="SENSOR HISTIDINE KINASE DESK"/>
    <property type="match status" value="1"/>
</dbReference>
<dbReference type="Gene3D" id="3.30.565.10">
    <property type="entry name" value="Histidine kinase-like ATPase, C-terminal domain"/>
    <property type="match status" value="1"/>
</dbReference>
<evidence type="ECO:0000259" key="8">
    <source>
        <dbReference type="Pfam" id="PF07730"/>
    </source>
</evidence>
<dbReference type="InterPro" id="IPR050482">
    <property type="entry name" value="Sensor_HK_TwoCompSys"/>
</dbReference>
<keyword evidence="3 9" id="KW-0808">Transferase</keyword>
<dbReference type="InterPro" id="IPR003594">
    <property type="entry name" value="HATPase_dom"/>
</dbReference>
<dbReference type="RefSeq" id="WP_174879252.1">
    <property type="nucleotide sequence ID" value="NZ_CADEPK010000011.1"/>
</dbReference>
<evidence type="ECO:0000259" key="7">
    <source>
        <dbReference type="Pfam" id="PF02518"/>
    </source>
</evidence>